<organism evidence="2 3">
    <name type="scientific">Puccinia graminis f. sp. tritici</name>
    <dbReference type="NCBI Taxonomy" id="56615"/>
    <lineage>
        <taxon>Eukaryota</taxon>
        <taxon>Fungi</taxon>
        <taxon>Dikarya</taxon>
        <taxon>Basidiomycota</taxon>
        <taxon>Pucciniomycotina</taxon>
        <taxon>Pucciniomycetes</taxon>
        <taxon>Pucciniales</taxon>
        <taxon>Pucciniaceae</taxon>
        <taxon>Puccinia</taxon>
    </lineage>
</organism>
<name>A0A5B0NUL2_PUCGR</name>
<sequence length="56" mass="6129">MDGGSARRSHGKYDLLMENLSNGASRSLNILQPHSDHVPDDMSNSSGFQTNVLQNK</sequence>
<keyword evidence="3" id="KW-1185">Reference proteome</keyword>
<feature type="region of interest" description="Disordered" evidence="1">
    <location>
        <begin position="32"/>
        <end position="56"/>
    </location>
</feature>
<reference evidence="2 3" key="1">
    <citation type="submission" date="2019-05" db="EMBL/GenBank/DDBJ databases">
        <title>Emergence of the Ug99 lineage of the wheat stem rust pathogen through somatic hybridization.</title>
        <authorList>
            <person name="Li F."/>
            <person name="Upadhyaya N.M."/>
            <person name="Sperschneider J."/>
            <person name="Matny O."/>
            <person name="Nguyen-Phuc H."/>
            <person name="Mago R."/>
            <person name="Raley C."/>
            <person name="Miller M.E."/>
            <person name="Silverstein K.A.T."/>
            <person name="Henningsen E."/>
            <person name="Hirsch C.D."/>
            <person name="Visser B."/>
            <person name="Pretorius Z.A."/>
            <person name="Steffenson B.J."/>
            <person name="Schwessinger B."/>
            <person name="Dodds P.N."/>
            <person name="Figueroa M."/>
        </authorList>
    </citation>
    <scope>NUCLEOTIDE SEQUENCE [LARGE SCALE GENOMIC DNA]</scope>
    <source>
        <strain evidence="2">21-0</strain>
    </source>
</reference>
<evidence type="ECO:0000256" key="1">
    <source>
        <dbReference type="SAM" id="MobiDB-lite"/>
    </source>
</evidence>
<comment type="caution">
    <text evidence="2">The sequence shown here is derived from an EMBL/GenBank/DDBJ whole genome shotgun (WGS) entry which is preliminary data.</text>
</comment>
<feature type="compositionally biased region" description="Polar residues" evidence="1">
    <location>
        <begin position="42"/>
        <end position="56"/>
    </location>
</feature>
<dbReference type="Proteomes" id="UP000324748">
    <property type="component" value="Unassembled WGS sequence"/>
</dbReference>
<gene>
    <name evidence="2" type="ORF">PGT21_003360</name>
</gene>
<accession>A0A5B0NUL2</accession>
<evidence type="ECO:0000313" key="2">
    <source>
        <dbReference type="EMBL" id="KAA1092452.1"/>
    </source>
</evidence>
<proteinExistence type="predicted"/>
<protein>
    <submittedName>
        <fullName evidence="2">Uncharacterized protein</fullName>
    </submittedName>
</protein>
<dbReference type="EMBL" id="VSWC01000080">
    <property type="protein sequence ID" value="KAA1092452.1"/>
    <property type="molecule type" value="Genomic_DNA"/>
</dbReference>
<evidence type="ECO:0000313" key="3">
    <source>
        <dbReference type="Proteomes" id="UP000324748"/>
    </source>
</evidence>
<dbReference type="AlphaFoldDB" id="A0A5B0NUL2"/>